<dbReference type="CDD" id="cd13962">
    <property type="entry name" value="PT_UbiA_UBIAD1"/>
    <property type="match status" value="1"/>
</dbReference>
<dbReference type="Gene3D" id="1.10.357.140">
    <property type="entry name" value="UbiA prenyltransferase"/>
    <property type="match status" value="1"/>
</dbReference>
<reference evidence="8 9" key="1">
    <citation type="submission" date="2020-07" db="EMBL/GenBank/DDBJ databases">
        <title>Sequencing the genomes of 1000 actinobacteria strains.</title>
        <authorList>
            <person name="Klenk H.-P."/>
        </authorList>
    </citation>
    <scope>NUCLEOTIDE SEQUENCE [LARGE SCALE GENOMIC DNA]</scope>
    <source>
        <strain evidence="8 9">DSM 22083</strain>
    </source>
</reference>
<feature type="transmembrane region" description="Helical" evidence="7">
    <location>
        <begin position="66"/>
        <end position="85"/>
    </location>
</feature>
<evidence type="ECO:0000256" key="6">
    <source>
        <dbReference type="ARBA" id="ARBA00023136"/>
    </source>
</evidence>
<dbReference type="GO" id="GO:0046408">
    <property type="term" value="F:chlorophyll synthetase activity"/>
    <property type="evidence" value="ECO:0007669"/>
    <property type="project" value="UniProtKB-EC"/>
</dbReference>
<dbReference type="RefSeq" id="WP_179755787.1">
    <property type="nucleotide sequence ID" value="NZ_JACCBU010000001.1"/>
</dbReference>
<dbReference type="UniPathway" id="UPA00079"/>
<organism evidence="8 9">
    <name type="scientific">Microlunatus parietis</name>
    <dbReference type="NCBI Taxonomy" id="682979"/>
    <lineage>
        <taxon>Bacteria</taxon>
        <taxon>Bacillati</taxon>
        <taxon>Actinomycetota</taxon>
        <taxon>Actinomycetes</taxon>
        <taxon>Propionibacteriales</taxon>
        <taxon>Propionibacteriaceae</taxon>
        <taxon>Microlunatus</taxon>
    </lineage>
</organism>
<evidence type="ECO:0000256" key="2">
    <source>
        <dbReference type="ARBA" id="ARBA00004863"/>
    </source>
</evidence>
<comment type="caution">
    <text evidence="8">The sequence shown here is derived from an EMBL/GenBank/DDBJ whole genome shotgun (WGS) entry which is preliminary data.</text>
</comment>
<keyword evidence="8" id="KW-0808">Transferase</keyword>
<feature type="transmembrane region" description="Helical" evidence="7">
    <location>
        <begin position="235"/>
        <end position="258"/>
    </location>
</feature>
<dbReference type="EC" id="2.5.1.62" evidence="8"/>
<comment type="subcellular location">
    <subcellularLocation>
        <location evidence="1">Membrane</location>
        <topology evidence="1">Multi-pass membrane protein</topology>
    </subcellularLocation>
</comment>
<feature type="transmembrane region" description="Helical" evidence="7">
    <location>
        <begin position="115"/>
        <end position="146"/>
    </location>
</feature>
<feature type="transmembrane region" description="Helical" evidence="7">
    <location>
        <begin position="264"/>
        <end position="283"/>
    </location>
</feature>
<dbReference type="GO" id="GO:0009234">
    <property type="term" value="P:menaquinone biosynthetic process"/>
    <property type="evidence" value="ECO:0007669"/>
    <property type="project" value="UniProtKB-UniPathway"/>
</dbReference>
<proteinExistence type="predicted"/>
<evidence type="ECO:0000256" key="4">
    <source>
        <dbReference type="ARBA" id="ARBA00022692"/>
    </source>
</evidence>
<dbReference type="Proteomes" id="UP000569914">
    <property type="component" value="Unassembled WGS sequence"/>
</dbReference>
<dbReference type="GO" id="GO:0016020">
    <property type="term" value="C:membrane"/>
    <property type="evidence" value="ECO:0007669"/>
    <property type="project" value="UniProtKB-SubCell"/>
</dbReference>
<evidence type="ECO:0000313" key="8">
    <source>
        <dbReference type="EMBL" id="NYE73912.1"/>
    </source>
</evidence>
<evidence type="ECO:0000256" key="7">
    <source>
        <dbReference type="SAM" id="Phobius"/>
    </source>
</evidence>
<keyword evidence="5 7" id="KW-1133">Transmembrane helix</keyword>
<dbReference type="InterPro" id="IPR000537">
    <property type="entry name" value="UbiA_prenyltransferase"/>
</dbReference>
<dbReference type="InterPro" id="IPR050475">
    <property type="entry name" value="Prenyltransferase_related"/>
</dbReference>
<dbReference type="PANTHER" id="PTHR42723">
    <property type="entry name" value="CHLOROPHYLL SYNTHASE"/>
    <property type="match status" value="1"/>
</dbReference>
<feature type="transmembrane region" description="Helical" evidence="7">
    <location>
        <begin position="290"/>
        <end position="318"/>
    </location>
</feature>
<dbReference type="EMBL" id="JACCBU010000001">
    <property type="protein sequence ID" value="NYE73912.1"/>
    <property type="molecule type" value="Genomic_DNA"/>
</dbReference>
<feature type="transmembrane region" description="Helical" evidence="7">
    <location>
        <begin position="166"/>
        <end position="185"/>
    </location>
</feature>
<keyword evidence="9" id="KW-1185">Reference proteome</keyword>
<evidence type="ECO:0000256" key="1">
    <source>
        <dbReference type="ARBA" id="ARBA00004141"/>
    </source>
</evidence>
<protein>
    <submittedName>
        <fullName evidence="8">Chlorophyll synthase</fullName>
        <ecNumber evidence="8">2.5.1.62</ecNumber>
    </submittedName>
</protein>
<keyword evidence="4 7" id="KW-0812">Transmembrane</keyword>
<evidence type="ECO:0000256" key="3">
    <source>
        <dbReference type="ARBA" id="ARBA00022428"/>
    </source>
</evidence>
<keyword evidence="6 7" id="KW-0472">Membrane</keyword>
<sequence length="321" mass="33006">MIIGSETPEATRRPLSGASAIGVRHRAAALLAMARPQFWLVSLVALHLGFVLATRRLVPTGAEAATLAYAGLIAGPLIWLAVLAINDAHDQGTDRRNPRKAGAPLVTGVLDRRQAIAIGIVSGAVAVLASIPLGGLFTLGVGLTVLLGWAYSTPPLRLKARPGVDVALNAFAVAVLGPLGGWVALTGTITGFPWPMALIGSLAVAALYLPTTLVDRQADRAAGARTTAVALGERATFELGFALWAGSAVVAAVLAATGTVLDSSLLPLHLIMAPILLVTYRVLLRHRPGFGAITIVAATFLVPCTAFVLTYCGVITGFGAP</sequence>
<accession>A0A7Y9IC12</accession>
<comment type="pathway">
    <text evidence="2">Quinol/quinone metabolism; menaquinone biosynthesis.</text>
</comment>
<evidence type="ECO:0000256" key="5">
    <source>
        <dbReference type="ARBA" id="ARBA00022989"/>
    </source>
</evidence>
<dbReference type="InterPro" id="IPR044878">
    <property type="entry name" value="UbiA_sf"/>
</dbReference>
<dbReference type="PANTHER" id="PTHR42723:SF1">
    <property type="entry name" value="CHLOROPHYLL SYNTHASE, CHLOROPLASTIC"/>
    <property type="match status" value="1"/>
</dbReference>
<keyword evidence="3" id="KW-0474">Menaquinone biosynthesis</keyword>
<evidence type="ECO:0000313" key="9">
    <source>
        <dbReference type="Proteomes" id="UP000569914"/>
    </source>
</evidence>
<dbReference type="InterPro" id="IPR026046">
    <property type="entry name" value="UBIAD1"/>
</dbReference>
<dbReference type="Pfam" id="PF01040">
    <property type="entry name" value="UbiA"/>
    <property type="match status" value="1"/>
</dbReference>
<dbReference type="AlphaFoldDB" id="A0A7Y9IC12"/>
<feature type="transmembrane region" description="Helical" evidence="7">
    <location>
        <begin position="37"/>
        <end position="54"/>
    </location>
</feature>
<name>A0A7Y9IC12_9ACTN</name>
<gene>
    <name evidence="8" type="ORF">BKA15_005241</name>
</gene>
<feature type="transmembrane region" description="Helical" evidence="7">
    <location>
        <begin position="191"/>
        <end position="214"/>
    </location>
</feature>